<name>A0ABQ1FX81_9BACL</name>
<feature type="signal peptide" evidence="1">
    <location>
        <begin position="1"/>
        <end position="23"/>
    </location>
</feature>
<sequence>MPKFFYLFMIVFFCMLNTSCVQSDFEETGKHQEGFVILDEKTIRLFNEGKVKGIPFPLHQFPVEQVTEKWGKPNEQLDHEDIQVYIYKKDGQKILFTVDETDTVTYYEIKMNMSLEEVNQKLGGRYNVKPTTYRTLTYPMGRYELRVRRIADDQVMMILKDPTN</sequence>
<gene>
    <name evidence="2" type="ORF">GCM10007416_00920</name>
</gene>
<proteinExistence type="predicted"/>
<organism evidence="2 3">
    <name type="scientific">Kroppenstedtia guangzhouensis</name>
    <dbReference type="NCBI Taxonomy" id="1274356"/>
    <lineage>
        <taxon>Bacteria</taxon>
        <taxon>Bacillati</taxon>
        <taxon>Bacillota</taxon>
        <taxon>Bacilli</taxon>
        <taxon>Bacillales</taxon>
        <taxon>Thermoactinomycetaceae</taxon>
        <taxon>Kroppenstedtia</taxon>
    </lineage>
</organism>
<evidence type="ECO:0000313" key="2">
    <source>
        <dbReference type="EMBL" id="GGA32162.1"/>
    </source>
</evidence>
<dbReference type="EMBL" id="BMEX01000001">
    <property type="protein sequence ID" value="GGA32162.1"/>
    <property type="molecule type" value="Genomic_DNA"/>
</dbReference>
<evidence type="ECO:0000256" key="1">
    <source>
        <dbReference type="SAM" id="SignalP"/>
    </source>
</evidence>
<dbReference type="InterPro" id="IPR025453">
    <property type="entry name" value="DUF4309"/>
</dbReference>
<dbReference type="RefSeq" id="WP_188428692.1">
    <property type="nucleotide sequence ID" value="NZ_BMEX01000001.1"/>
</dbReference>
<evidence type="ECO:0000313" key="3">
    <source>
        <dbReference type="Proteomes" id="UP000617979"/>
    </source>
</evidence>
<keyword evidence="3" id="KW-1185">Reference proteome</keyword>
<accession>A0ABQ1FX81</accession>
<protein>
    <submittedName>
        <fullName evidence="2">Uncharacterized protein</fullName>
    </submittedName>
</protein>
<dbReference type="Pfam" id="PF14172">
    <property type="entry name" value="DUF4309"/>
    <property type="match status" value="1"/>
</dbReference>
<dbReference type="Proteomes" id="UP000617979">
    <property type="component" value="Unassembled WGS sequence"/>
</dbReference>
<reference evidence="3" key="1">
    <citation type="journal article" date="2019" name="Int. J. Syst. Evol. Microbiol.">
        <title>The Global Catalogue of Microorganisms (GCM) 10K type strain sequencing project: providing services to taxonomists for standard genome sequencing and annotation.</title>
        <authorList>
            <consortium name="The Broad Institute Genomics Platform"/>
            <consortium name="The Broad Institute Genome Sequencing Center for Infectious Disease"/>
            <person name="Wu L."/>
            <person name="Ma J."/>
        </authorList>
    </citation>
    <scope>NUCLEOTIDE SEQUENCE [LARGE SCALE GENOMIC DNA]</scope>
    <source>
        <strain evidence="3">CGMCC 1.12404</strain>
    </source>
</reference>
<feature type="chain" id="PRO_5047046499" evidence="1">
    <location>
        <begin position="24"/>
        <end position="164"/>
    </location>
</feature>
<keyword evidence="1" id="KW-0732">Signal</keyword>
<comment type="caution">
    <text evidence="2">The sequence shown here is derived from an EMBL/GenBank/DDBJ whole genome shotgun (WGS) entry which is preliminary data.</text>
</comment>